<dbReference type="InterPro" id="IPR027437">
    <property type="entry name" value="Rbsml_uS13_C"/>
</dbReference>
<dbReference type="Pfam" id="PF00416">
    <property type="entry name" value="Ribosomal_S13"/>
    <property type="match status" value="1"/>
</dbReference>
<dbReference type="NCBIfam" id="NF003140">
    <property type="entry name" value="PRK04053.1"/>
    <property type="match status" value="1"/>
</dbReference>
<gene>
    <name evidence="6" type="primary">rps13</name>
    <name evidence="8" type="ORF">J9259_01310</name>
    <name evidence="9" type="ORF">KIY12_05405</name>
</gene>
<comment type="caution">
    <text evidence="9">The sequence shown here is derived from an EMBL/GenBank/DDBJ whole genome shotgun (WGS) entry which is preliminary data.</text>
</comment>
<dbReference type="EMBL" id="JAHEAC010000041">
    <property type="protein sequence ID" value="MBX8644144.1"/>
    <property type="molecule type" value="Genomic_DNA"/>
</dbReference>
<reference evidence="9" key="1">
    <citation type="submission" date="2021-05" db="EMBL/GenBank/DDBJ databases">
        <title>Genomic insights into ecological role and evolution of a novel Thermoplasmata order Candidatus Sysuiplasmatales.</title>
        <authorList>
            <person name="Yuan Y."/>
        </authorList>
    </citation>
    <scope>NUCLEOTIDE SEQUENCE</scope>
    <source>
        <strain evidence="9">TUT19-bin139</strain>
        <strain evidence="8">YP2-bin.285</strain>
    </source>
</reference>
<accession>A0A8J7YT79</accession>
<dbReference type="GO" id="GO:0019843">
    <property type="term" value="F:rRNA binding"/>
    <property type="evidence" value="ECO:0007669"/>
    <property type="project" value="UniProtKB-UniRule"/>
</dbReference>
<keyword evidence="2 6" id="KW-0699">rRNA-binding</keyword>
<evidence type="ECO:0000256" key="7">
    <source>
        <dbReference type="SAM" id="MobiDB-lite"/>
    </source>
</evidence>
<dbReference type="InterPro" id="IPR019977">
    <property type="entry name" value="Ribosomal_uS13_archaeal"/>
</dbReference>
<evidence type="ECO:0000256" key="5">
    <source>
        <dbReference type="ARBA" id="ARBA00023274"/>
    </source>
</evidence>
<evidence type="ECO:0000256" key="1">
    <source>
        <dbReference type="ARBA" id="ARBA00008080"/>
    </source>
</evidence>
<dbReference type="HAMAP" id="MF_01315">
    <property type="entry name" value="Ribosomal_uS13"/>
    <property type="match status" value="1"/>
</dbReference>
<evidence type="ECO:0000313" key="8">
    <source>
        <dbReference type="EMBL" id="MBX8631150.1"/>
    </source>
</evidence>
<dbReference type="Proteomes" id="UP000716004">
    <property type="component" value="Unassembled WGS sequence"/>
</dbReference>
<dbReference type="PROSITE" id="PS00646">
    <property type="entry name" value="RIBOSOMAL_S13_1"/>
    <property type="match status" value="1"/>
</dbReference>
<dbReference type="GO" id="GO:0006412">
    <property type="term" value="P:translation"/>
    <property type="evidence" value="ECO:0007669"/>
    <property type="project" value="UniProtKB-UniRule"/>
</dbReference>
<evidence type="ECO:0000313" key="10">
    <source>
        <dbReference type="Proteomes" id="UP000750197"/>
    </source>
</evidence>
<dbReference type="PANTHER" id="PTHR10871">
    <property type="entry name" value="30S RIBOSOMAL PROTEIN S13/40S RIBOSOMAL PROTEIN S18"/>
    <property type="match status" value="1"/>
</dbReference>
<sequence length="203" mass="21559">MADQPVKDNQKADFHFIVHLANTDLDGNKKSVVALMKIKGLGKRVAERVAVMAGIDRNVKLGSYPESKYAEIEEAINSISKTFPAWMVNRPSEFETGESRHAIGTDVDMAVREDINRMKMIRSYKGIRHETGQKVRGQRTRSNGRTGLTMGVTRVAAAAAPAAGGEKAAEAAPAAPAKPAAGAKPSKPAPAAKPAAGAREKAS</sequence>
<dbReference type="GO" id="GO:0003735">
    <property type="term" value="F:structural constituent of ribosome"/>
    <property type="evidence" value="ECO:0007669"/>
    <property type="project" value="InterPro"/>
</dbReference>
<dbReference type="Gene3D" id="4.10.910.10">
    <property type="entry name" value="30s ribosomal protein s13, domain 2"/>
    <property type="match status" value="1"/>
</dbReference>
<dbReference type="NCBIfam" id="TIGR03629">
    <property type="entry name" value="uS13_arch"/>
    <property type="match status" value="1"/>
</dbReference>
<dbReference type="PROSITE" id="PS50159">
    <property type="entry name" value="RIBOSOMAL_S13_2"/>
    <property type="match status" value="1"/>
</dbReference>
<comment type="similarity">
    <text evidence="1 6">Belongs to the universal ribosomal protein uS13 family.</text>
</comment>
<comment type="subunit">
    <text evidence="6">Part of the 30S ribosomal subunit. Forms a loose heterodimer with protein S19. Forms two bridges to the 50S subunit in the 70S ribosome.</text>
</comment>
<feature type="region of interest" description="Disordered" evidence="7">
    <location>
        <begin position="157"/>
        <end position="203"/>
    </location>
</feature>
<dbReference type="EMBL" id="JAGVSJ010000002">
    <property type="protein sequence ID" value="MBX8631150.1"/>
    <property type="molecule type" value="Genomic_DNA"/>
</dbReference>
<dbReference type="AlphaFoldDB" id="A0A8J7YT79"/>
<dbReference type="Gene3D" id="1.10.8.50">
    <property type="match status" value="1"/>
</dbReference>
<evidence type="ECO:0000256" key="3">
    <source>
        <dbReference type="ARBA" id="ARBA00022884"/>
    </source>
</evidence>
<feature type="compositionally biased region" description="Low complexity" evidence="7">
    <location>
        <begin position="157"/>
        <end position="197"/>
    </location>
</feature>
<evidence type="ECO:0000313" key="9">
    <source>
        <dbReference type="EMBL" id="MBX8644144.1"/>
    </source>
</evidence>
<comment type="function">
    <text evidence="6">Located at the top of the head of the 30S subunit, it contacts several helices of the 16S rRNA. In the 70S ribosome it contacts the 23S rRNA (bridge B1a) and protein L5 of the 50S subunit (bridge B1b), connecting the 2 subunits; these bridges are implicated in subunit movement.</text>
</comment>
<dbReference type="Proteomes" id="UP000750197">
    <property type="component" value="Unassembled WGS sequence"/>
</dbReference>
<evidence type="ECO:0000256" key="2">
    <source>
        <dbReference type="ARBA" id="ARBA00022730"/>
    </source>
</evidence>
<proteinExistence type="inferred from homology"/>
<evidence type="ECO:0000256" key="4">
    <source>
        <dbReference type="ARBA" id="ARBA00022980"/>
    </source>
</evidence>
<name>A0A8J7YT79_9ARCH</name>
<protein>
    <recommendedName>
        <fullName evidence="6">Small ribosomal subunit protein uS13</fullName>
    </recommendedName>
</protein>
<evidence type="ECO:0000256" key="6">
    <source>
        <dbReference type="HAMAP-Rule" id="MF_01315"/>
    </source>
</evidence>
<dbReference type="InterPro" id="IPR018269">
    <property type="entry name" value="Ribosomal_uS13_CS"/>
</dbReference>
<keyword evidence="4 6" id="KW-0689">Ribosomal protein</keyword>
<dbReference type="SUPFAM" id="SSF46946">
    <property type="entry name" value="S13-like H2TH domain"/>
    <property type="match status" value="1"/>
</dbReference>
<dbReference type="FunFam" id="4.10.910.10:FF:000002">
    <property type="entry name" value="40S ribosomal protein S18"/>
    <property type="match status" value="1"/>
</dbReference>
<keyword evidence="5 6" id="KW-0687">Ribonucleoprotein</keyword>
<dbReference type="InterPro" id="IPR010979">
    <property type="entry name" value="Ribosomal_uS13-like_H2TH"/>
</dbReference>
<dbReference type="GO" id="GO:0015935">
    <property type="term" value="C:small ribosomal subunit"/>
    <property type="evidence" value="ECO:0007669"/>
    <property type="project" value="TreeGrafter"/>
</dbReference>
<keyword evidence="3 6" id="KW-0694">RNA-binding</keyword>
<dbReference type="InterPro" id="IPR001892">
    <property type="entry name" value="Ribosomal_uS13"/>
</dbReference>
<dbReference type="GO" id="GO:0005829">
    <property type="term" value="C:cytosol"/>
    <property type="evidence" value="ECO:0007669"/>
    <property type="project" value="TreeGrafter"/>
</dbReference>
<dbReference type="PANTHER" id="PTHR10871:SF3">
    <property type="entry name" value="SMALL RIBOSOMAL SUBUNIT PROTEIN US13"/>
    <property type="match status" value="1"/>
</dbReference>
<organism evidence="9 10">
    <name type="scientific">Candidatus Sysuiplasma superficiale</name>
    <dbReference type="NCBI Taxonomy" id="2823368"/>
    <lineage>
        <taxon>Archaea</taxon>
        <taxon>Methanobacteriati</taxon>
        <taxon>Thermoplasmatota</taxon>
        <taxon>Thermoplasmata</taxon>
        <taxon>Candidatus Sysuiplasmatales</taxon>
        <taxon>Candidatus Sysuiplasmataceae</taxon>
        <taxon>Candidatus Sysuiplasma</taxon>
    </lineage>
</organism>